<comment type="caution">
    <text evidence="1">The sequence shown here is derived from an EMBL/GenBank/DDBJ whole genome shotgun (WGS) entry which is preliminary data.</text>
</comment>
<accession>A0A2D3W8P4</accession>
<dbReference type="AlphaFoldDB" id="A0A2D3W8P4"/>
<gene>
    <name evidence="1" type="ORF">CFH80_03045</name>
</gene>
<evidence type="ECO:0000313" key="1">
    <source>
        <dbReference type="EMBL" id="DAB36768.1"/>
    </source>
</evidence>
<organism evidence="1 2">
    <name type="scientific">Sulfurospirillum cavolei</name>
    <dbReference type="NCBI Taxonomy" id="366522"/>
    <lineage>
        <taxon>Bacteria</taxon>
        <taxon>Pseudomonadati</taxon>
        <taxon>Campylobacterota</taxon>
        <taxon>Epsilonproteobacteria</taxon>
        <taxon>Campylobacterales</taxon>
        <taxon>Sulfurospirillaceae</taxon>
        <taxon>Sulfurospirillum</taxon>
    </lineage>
</organism>
<name>A0A2D3W8P4_9BACT</name>
<reference evidence="1 2" key="1">
    <citation type="journal article" date="2017" name="Front. Microbiol.">
        <title>Comparative Genomic Analysis of the Class Epsilonproteobacteria and Proposed Reclassification to Epsilonbacteraeota (phyl. nov.).</title>
        <authorList>
            <person name="Waite D.W."/>
            <person name="Vanwonterghem I."/>
            <person name="Rinke C."/>
            <person name="Parks D.H."/>
            <person name="Zhang Y."/>
            <person name="Takai K."/>
            <person name="Sievert S.M."/>
            <person name="Simon J."/>
            <person name="Campbell B.J."/>
            <person name="Hanson T.E."/>
            <person name="Woyke T."/>
            <person name="Klotz M.G."/>
            <person name="Hugenholtz P."/>
        </authorList>
    </citation>
    <scope>NUCLEOTIDE SEQUENCE [LARGE SCALE GENOMIC DNA]</scope>
    <source>
        <strain evidence="1">UBA11420</strain>
    </source>
</reference>
<proteinExistence type="predicted"/>
<sequence>MATVSVTENSKFTARALQKLQNLTGTNWLSFLDAVGRIESDSAYNAKPTGTHYGIYQQNDELLNYTNFYKSFGQILGVNTIEQFQSNPIAQEVAALMEFGGIPSKYVGQNFSSKYTATMKALGRIGVRSKL</sequence>
<protein>
    <submittedName>
        <fullName evidence="1">Uncharacterized protein</fullName>
    </submittedName>
</protein>
<dbReference type="Proteomes" id="UP000231638">
    <property type="component" value="Unassembled WGS sequence"/>
</dbReference>
<evidence type="ECO:0000313" key="2">
    <source>
        <dbReference type="Proteomes" id="UP000231638"/>
    </source>
</evidence>
<dbReference type="EMBL" id="DLUG01000083">
    <property type="protein sequence ID" value="DAB36768.1"/>
    <property type="molecule type" value="Genomic_DNA"/>
</dbReference>